<dbReference type="InterPro" id="IPR029039">
    <property type="entry name" value="Flavoprotein-like_sf"/>
</dbReference>
<proteinExistence type="predicted"/>
<organism evidence="1 2">
    <name type="scientific">Lachnoclostridium phytofermentans (strain ATCC 700394 / DSM 18823 / ISDg)</name>
    <name type="common">Clostridium phytofermentans</name>
    <dbReference type="NCBI Taxonomy" id="357809"/>
    <lineage>
        <taxon>Bacteria</taxon>
        <taxon>Bacillati</taxon>
        <taxon>Bacillota</taxon>
        <taxon>Clostridia</taxon>
        <taxon>Lachnospirales</taxon>
        <taxon>Lachnospiraceae</taxon>
    </lineage>
</organism>
<protein>
    <recommendedName>
        <fullName evidence="3">Flavodoxin-like domain-containing protein</fullName>
    </recommendedName>
</protein>
<dbReference type="Proteomes" id="UP000000370">
    <property type="component" value="Chromosome"/>
</dbReference>
<dbReference type="EMBL" id="CP000885">
    <property type="protein sequence ID" value="ABX41764.1"/>
    <property type="molecule type" value="Genomic_DNA"/>
</dbReference>
<dbReference type="HOGENOM" id="CLU_2153991_0_0_9"/>
<sequence length="111" mass="12604">MRGFNMLGTQVNLYYYSGTGNTLLVVKEMIKIFSARGIQVTLHKIEYTDPKKIDTEKAIGLAFPVAFQSTFPFVWNFLKALPQTEGTPVFMIDTMMAFMRSMHAVPQFLPS</sequence>
<evidence type="ECO:0008006" key="3">
    <source>
        <dbReference type="Google" id="ProtNLM"/>
    </source>
</evidence>
<evidence type="ECO:0000313" key="2">
    <source>
        <dbReference type="Proteomes" id="UP000000370"/>
    </source>
</evidence>
<keyword evidence="2" id="KW-1185">Reference proteome</keyword>
<accession>A9KPA2</accession>
<dbReference type="eggNOG" id="COG0716">
    <property type="taxonomic scope" value="Bacteria"/>
</dbReference>
<dbReference type="SUPFAM" id="SSF52218">
    <property type="entry name" value="Flavoproteins"/>
    <property type="match status" value="1"/>
</dbReference>
<dbReference type="AlphaFoldDB" id="A9KPA2"/>
<dbReference type="STRING" id="357809.Cphy_1389"/>
<dbReference type="Gene3D" id="3.40.50.360">
    <property type="match status" value="1"/>
</dbReference>
<reference evidence="2" key="1">
    <citation type="submission" date="2007-11" db="EMBL/GenBank/DDBJ databases">
        <title>Complete genome sequence of Clostridium phytofermentans ISDg.</title>
        <authorList>
            <person name="Leschine S.B."/>
            <person name="Warnick T.A."/>
            <person name="Blanchard J.L."/>
            <person name="Schnell D.J."/>
            <person name="Petit E.L."/>
            <person name="LaTouf W.G."/>
            <person name="Copeland A."/>
            <person name="Lucas S."/>
            <person name="Lapidus A."/>
            <person name="Barry K."/>
            <person name="Glavina del Rio T."/>
            <person name="Dalin E."/>
            <person name="Tice H."/>
            <person name="Pitluck S."/>
            <person name="Kiss H."/>
            <person name="Brettin T."/>
            <person name="Bruce D."/>
            <person name="Detter J.C."/>
            <person name="Han C."/>
            <person name="Kuske C."/>
            <person name="Schmutz J."/>
            <person name="Larimer F."/>
            <person name="Land M."/>
            <person name="Hauser L."/>
            <person name="Kyrpides N."/>
            <person name="Kim E.A."/>
            <person name="Richardson P."/>
        </authorList>
    </citation>
    <scope>NUCLEOTIDE SEQUENCE [LARGE SCALE GENOMIC DNA]</scope>
    <source>
        <strain evidence="2">ATCC 700394 / DSM 18823 / ISDg</strain>
    </source>
</reference>
<gene>
    <name evidence="1" type="ordered locus">Cphy_1389</name>
</gene>
<dbReference type="KEGG" id="cpy:Cphy_1389"/>
<evidence type="ECO:0000313" key="1">
    <source>
        <dbReference type="EMBL" id="ABX41764.1"/>
    </source>
</evidence>
<name>A9KPA2_LACP7</name>